<organism evidence="8 9">
    <name type="scientific">Usitatibacter palustris</name>
    <dbReference type="NCBI Taxonomy" id="2732487"/>
    <lineage>
        <taxon>Bacteria</taxon>
        <taxon>Pseudomonadati</taxon>
        <taxon>Pseudomonadota</taxon>
        <taxon>Betaproteobacteria</taxon>
        <taxon>Nitrosomonadales</taxon>
        <taxon>Usitatibacteraceae</taxon>
        <taxon>Usitatibacter</taxon>
    </lineage>
</organism>
<dbReference type="GO" id="GO:0003677">
    <property type="term" value="F:DNA binding"/>
    <property type="evidence" value="ECO:0007669"/>
    <property type="project" value="UniProtKB-UniRule"/>
</dbReference>
<dbReference type="SUPFAM" id="SSF48498">
    <property type="entry name" value="Tetracyclin repressor-like, C-terminal domain"/>
    <property type="match status" value="1"/>
</dbReference>
<sequence length="214" mass="23305">MKNTATPIDDVTAVAIPPKPRGRPRSFDREAALDAAMQVFWEKGFEGASISDLTSAMNVNPPSLYAAFGDKETLFLATIEHYAKSRSDQMCPEQKTAREAVETYLRFKADILTGAGHPRGCLLMVAFFTATSASPKLQAVLATKRTEARENMKERIKRGIKDGDVPVGTDASELADFYTTILGGMAQQARDGATTRTLHAVVDRAMTLFPSKSN</sequence>
<evidence type="ECO:0000313" key="8">
    <source>
        <dbReference type="EMBL" id="QJR15914.1"/>
    </source>
</evidence>
<accession>A0A6M4HBP7</accession>
<dbReference type="Pfam" id="PF16925">
    <property type="entry name" value="TetR_C_13"/>
    <property type="match status" value="1"/>
</dbReference>
<reference evidence="8 9" key="1">
    <citation type="submission" date="2020-04" db="EMBL/GenBank/DDBJ databases">
        <title>Usitatibacter rugosus gen. nov., sp. nov. and Usitatibacter palustris sp. nov., novel members of Usitatibacteraceae fam. nov. within the order Nitrosomonadales isolated from soil.</title>
        <authorList>
            <person name="Huber K.J."/>
            <person name="Neumann-Schaal M."/>
            <person name="Geppert A."/>
            <person name="Luckner M."/>
            <person name="Wanner G."/>
            <person name="Overmann J."/>
        </authorList>
    </citation>
    <scope>NUCLEOTIDE SEQUENCE [LARGE SCALE GENOMIC DNA]</scope>
    <source>
        <strain evidence="8 9">Swamp67</strain>
    </source>
</reference>
<dbReference type="KEGG" id="upl:DSM104440_02741"/>
<dbReference type="PRINTS" id="PR00455">
    <property type="entry name" value="HTHTETR"/>
</dbReference>
<keyword evidence="3 5" id="KW-0238">DNA-binding</keyword>
<evidence type="ECO:0000259" key="7">
    <source>
        <dbReference type="PROSITE" id="PS50977"/>
    </source>
</evidence>
<keyword evidence="2" id="KW-0805">Transcription regulation</keyword>
<dbReference type="Gene3D" id="1.10.10.60">
    <property type="entry name" value="Homeodomain-like"/>
    <property type="match status" value="1"/>
</dbReference>
<evidence type="ECO:0000256" key="6">
    <source>
        <dbReference type="SAM" id="MobiDB-lite"/>
    </source>
</evidence>
<evidence type="ECO:0000256" key="3">
    <source>
        <dbReference type="ARBA" id="ARBA00023125"/>
    </source>
</evidence>
<keyword evidence="1" id="KW-0678">Repressor</keyword>
<evidence type="ECO:0000256" key="1">
    <source>
        <dbReference type="ARBA" id="ARBA00022491"/>
    </source>
</evidence>
<evidence type="ECO:0000313" key="9">
    <source>
        <dbReference type="Proteomes" id="UP000503096"/>
    </source>
</evidence>
<name>A0A6M4HBP7_9PROT</name>
<dbReference type="InParanoid" id="A0A6M4HBP7"/>
<proteinExistence type="predicted"/>
<dbReference type="EMBL" id="CP053073">
    <property type="protein sequence ID" value="QJR15914.1"/>
    <property type="molecule type" value="Genomic_DNA"/>
</dbReference>
<dbReference type="FunCoup" id="A0A6M4HBP7">
    <property type="interactions" value="48"/>
</dbReference>
<dbReference type="PROSITE" id="PS50977">
    <property type="entry name" value="HTH_TETR_2"/>
    <property type="match status" value="1"/>
</dbReference>
<evidence type="ECO:0000256" key="5">
    <source>
        <dbReference type="PROSITE-ProRule" id="PRU00335"/>
    </source>
</evidence>
<dbReference type="InterPro" id="IPR023772">
    <property type="entry name" value="DNA-bd_HTH_TetR-type_CS"/>
</dbReference>
<dbReference type="InterPro" id="IPR011075">
    <property type="entry name" value="TetR_C"/>
</dbReference>
<feature type="domain" description="HTH tetR-type" evidence="7">
    <location>
        <begin position="26"/>
        <end position="86"/>
    </location>
</feature>
<feature type="region of interest" description="Disordered" evidence="6">
    <location>
        <begin position="1"/>
        <end position="25"/>
    </location>
</feature>
<protein>
    <submittedName>
        <fullName evidence="8">HTH-type transcriptional repressor ComR</fullName>
    </submittedName>
</protein>
<dbReference type="InterPro" id="IPR009057">
    <property type="entry name" value="Homeodomain-like_sf"/>
</dbReference>
<evidence type="ECO:0000256" key="2">
    <source>
        <dbReference type="ARBA" id="ARBA00023015"/>
    </source>
</evidence>
<dbReference type="AlphaFoldDB" id="A0A6M4HBP7"/>
<keyword evidence="4" id="KW-0804">Transcription</keyword>
<dbReference type="InterPro" id="IPR036271">
    <property type="entry name" value="Tet_transcr_reg_TetR-rel_C_sf"/>
</dbReference>
<dbReference type="PANTHER" id="PTHR47506:SF1">
    <property type="entry name" value="HTH-TYPE TRANSCRIPTIONAL REGULATOR YJDC"/>
    <property type="match status" value="1"/>
</dbReference>
<dbReference type="SUPFAM" id="SSF46689">
    <property type="entry name" value="Homeodomain-like"/>
    <property type="match status" value="1"/>
</dbReference>
<dbReference type="Pfam" id="PF00440">
    <property type="entry name" value="TetR_N"/>
    <property type="match status" value="1"/>
</dbReference>
<dbReference type="InterPro" id="IPR001647">
    <property type="entry name" value="HTH_TetR"/>
</dbReference>
<gene>
    <name evidence="8" type="primary">comR</name>
    <name evidence="8" type="ORF">DSM104440_02741</name>
</gene>
<dbReference type="PANTHER" id="PTHR47506">
    <property type="entry name" value="TRANSCRIPTIONAL REGULATORY PROTEIN"/>
    <property type="match status" value="1"/>
</dbReference>
<keyword evidence="9" id="KW-1185">Reference proteome</keyword>
<feature type="DNA-binding region" description="H-T-H motif" evidence="5">
    <location>
        <begin position="49"/>
        <end position="68"/>
    </location>
</feature>
<dbReference type="PROSITE" id="PS01081">
    <property type="entry name" value="HTH_TETR_1"/>
    <property type="match status" value="1"/>
</dbReference>
<dbReference type="Gene3D" id="1.10.357.10">
    <property type="entry name" value="Tetracycline Repressor, domain 2"/>
    <property type="match status" value="1"/>
</dbReference>
<evidence type="ECO:0000256" key="4">
    <source>
        <dbReference type="ARBA" id="ARBA00023163"/>
    </source>
</evidence>
<dbReference type="Proteomes" id="UP000503096">
    <property type="component" value="Chromosome"/>
</dbReference>